<accession>A0A942TF43</accession>
<dbReference type="AlphaFoldDB" id="A0A942TF43"/>
<dbReference type="SUPFAM" id="SSF51735">
    <property type="entry name" value="NAD(P)-binding Rossmann-fold domains"/>
    <property type="match status" value="1"/>
</dbReference>
<reference evidence="3 4" key="1">
    <citation type="submission" date="2021-05" db="EMBL/GenBank/DDBJ databases">
        <title>Novel Bacillus species.</title>
        <authorList>
            <person name="Liu G."/>
        </authorList>
    </citation>
    <scope>NUCLEOTIDE SEQUENCE [LARGE SCALE GENOMIC DNA]</scope>
    <source>
        <strain evidence="4">FJAT-49780</strain>
    </source>
</reference>
<dbReference type="PANTHER" id="PTHR43377:SF1">
    <property type="entry name" value="BILIVERDIN REDUCTASE A"/>
    <property type="match status" value="1"/>
</dbReference>
<proteinExistence type="predicted"/>
<evidence type="ECO:0000259" key="1">
    <source>
        <dbReference type="Pfam" id="PF01408"/>
    </source>
</evidence>
<dbReference type="Pfam" id="PF22725">
    <property type="entry name" value="GFO_IDH_MocA_C3"/>
    <property type="match status" value="1"/>
</dbReference>
<dbReference type="Gene3D" id="3.30.360.10">
    <property type="entry name" value="Dihydrodipicolinate Reductase, domain 2"/>
    <property type="match status" value="1"/>
</dbReference>
<dbReference type="Pfam" id="PF01408">
    <property type="entry name" value="GFO_IDH_MocA"/>
    <property type="match status" value="1"/>
</dbReference>
<gene>
    <name evidence="3" type="ORF">KHA97_09440</name>
</gene>
<dbReference type="RefSeq" id="WP_213124508.1">
    <property type="nucleotide sequence ID" value="NZ_JAGYPG010000002.1"/>
</dbReference>
<evidence type="ECO:0000313" key="4">
    <source>
        <dbReference type="Proteomes" id="UP000681414"/>
    </source>
</evidence>
<name>A0A942TF43_9BACI</name>
<dbReference type="PANTHER" id="PTHR43377">
    <property type="entry name" value="BILIVERDIN REDUCTASE A"/>
    <property type="match status" value="1"/>
</dbReference>
<dbReference type="EMBL" id="JAGYPG010000002">
    <property type="protein sequence ID" value="MBS4195279.1"/>
    <property type="molecule type" value="Genomic_DNA"/>
</dbReference>
<dbReference type="InterPro" id="IPR051450">
    <property type="entry name" value="Gfo/Idh/MocA_Oxidoreductases"/>
</dbReference>
<dbReference type="InterPro" id="IPR055170">
    <property type="entry name" value="GFO_IDH_MocA-like_dom"/>
</dbReference>
<sequence length="338" mass="37501">MTQFRIVIAGCGGMSHQWIEYALTRNDAEIVALVDLYEEAAKNTARKYSLDCHTYTDVSTAIRETDANIVFDVTIPASHKNITITSLSLGCHVFGEKPMGESMQDAIAMQKAAKESGKSYVVMQNRRFNKQIRAFRELVQSGKIGDQGFISADFFLGPHFGGFRDEMDNPLILDMAIHSFDQARFISGANPVSVYCHEFNPGGSWYKGNASAICIFEMDNGAVFNYRGSWSAEGAPTSWESSWRVVGSKGTAIWDGVLSPYAEVPIPTHEHKFLHDYQKVEAALSYTGKDGHFGCLDEMFASIIEGRKAETDCTDNIHSVSMVYKAIESARTGKKVFF</sequence>
<dbReference type="Proteomes" id="UP000681414">
    <property type="component" value="Unassembled WGS sequence"/>
</dbReference>
<feature type="domain" description="GFO/IDH/MocA-like oxidoreductase" evidence="2">
    <location>
        <begin position="133"/>
        <end position="252"/>
    </location>
</feature>
<dbReference type="SUPFAM" id="SSF55347">
    <property type="entry name" value="Glyceraldehyde-3-phosphate dehydrogenase-like, C-terminal domain"/>
    <property type="match status" value="1"/>
</dbReference>
<dbReference type="InterPro" id="IPR000683">
    <property type="entry name" value="Gfo/Idh/MocA-like_OxRdtase_N"/>
</dbReference>
<dbReference type="GO" id="GO:0000166">
    <property type="term" value="F:nucleotide binding"/>
    <property type="evidence" value="ECO:0007669"/>
    <property type="project" value="InterPro"/>
</dbReference>
<comment type="caution">
    <text evidence="3">The sequence shown here is derived from an EMBL/GenBank/DDBJ whole genome shotgun (WGS) entry which is preliminary data.</text>
</comment>
<organism evidence="3 4">
    <name type="scientific">Lederbergia citri</name>
    <dbReference type="NCBI Taxonomy" id="2833580"/>
    <lineage>
        <taxon>Bacteria</taxon>
        <taxon>Bacillati</taxon>
        <taxon>Bacillota</taxon>
        <taxon>Bacilli</taxon>
        <taxon>Bacillales</taxon>
        <taxon>Bacillaceae</taxon>
        <taxon>Lederbergia</taxon>
    </lineage>
</organism>
<dbReference type="Gene3D" id="3.40.50.720">
    <property type="entry name" value="NAD(P)-binding Rossmann-like Domain"/>
    <property type="match status" value="1"/>
</dbReference>
<evidence type="ECO:0000313" key="3">
    <source>
        <dbReference type="EMBL" id="MBS4195279.1"/>
    </source>
</evidence>
<evidence type="ECO:0000259" key="2">
    <source>
        <dbReference type="Pfam" id="PF22725"/>
    </source>
</evidence>
<keyword evidence="4" id="KW-1185">Reference proteome</keyword>
<dbReference type="InterPro" id="IPR036291">
    <property type="entry name" value="NAD(P)-bd_dom_sf"/>
</dbReference>
<protein>
    <submittedName>
        <fullName evidence="3">Gfo/Idh/MocA family oxidoreductase</fullName>
    </submittedName>
</protein>
<feature type="domain" description="Gfo/Idh/MocA-like oxidoreductase N-terminal" evidence="1">
    <location>
        <begin position="4"/>
        <end position="122"/>
    </location>
</feature>